<dbReference type="PANTHER" id="PTHR22674">
    <property type="entry name" value="NTPASE, KAP FAMILY P-LOOP DOMAIN-CONTAINING 1"/>
    <property type="match status" value="1"/>
</dbReference>
<dbReference type="EMBL" id="MOAM01000021">
    <property type="protein sequence ID" value="ROL73888.1"/>
    <property type="molecule type" value="Genomic_DNA"/>
</dbReference>
<accession>A0A423DQP2</accession>
<gene>
    <name evidence="2" type="ORF">BHU25_12720</name>
</gene>
<dbReference type="PANTHER" id="PTHR22674:SF6">
    <property type="entry name" value="NTPASE KAP FAMILY P-LOOP DOMAIN-CONTAINING PROTEIN 1"/>
    <property type="match status" value="1"/>
</dbReference>
<dbReference type="InterPro" id="IPR052754">
    <property type="entry name" value="NTPase_KAP_P-loop"/>
</dbReference>
<protein>
    <recommendedName>
        <fullName evidence="1">KAP NTPase domain-containing protein</fullName>
    </recommendedName>
</protein>
<evidence type="ECO:0000259" key="1">
    <source>
        <dbReference type="Pfam" id="PF07693"/>
    </source>
</evidence>
<proteinExistence type="predicted"/>
<name>A0A423DQP2_9PSED</name>
<dbReference type="SUPFAM" id="SSF52540">
    <property type="entry name" value="P-loop containing nucleoside triphosphate hydrolases"/>
    <property type="match status" value="1"/>
</dbReference>
<dbReference type="Proteomes" id="UP000285286">
    <property type="component" value="Unassembled WGS sequence"/>
</dbReference>
<dbReference type="InterPro" id="IPR027417">
    <property type="entry name" value="P-loop_NTPase"/>
</dbReference>
<reference evidence="2 3" key="1">
    <citation type="submission" date="2016-10" db="EMBL/GenBank/DDBJ databases">
        <title>Comparative genome analysis of multiple Pseudomonas spp. focuses on biocontrol and plant growth promoting traits.</title>
        <authorList>
            <person name="Tao X.-Y."/>
            <person name="Taylor C.G."/>
        </authorList>
    </citation>
    <scope>NUCLEOTIDE SEQUENCE [LARGE SCALE GENOMIC DNA]</scope>
    <source>
        <strain evidence="2 3">15D11</strain>
    </source>
</reference>
<sequence length="670" mass="76034">MIVRFSAWNATEQGGIGSFYQALLGQLGKQRIKVPRLARWAKNASAKLGGMADVVKVVIDAGVKLLPGAEVTTAAVGGVHKLLAWLPKWLQPGTEDLRALQAELHSVQVLVFIDDLDRIDPKLIPSVLMSLKELLDWPRFVFVLAFDLEVVSKALKDHSQAFGPDAQRFLEKIIDIRFHLPEPEAEQAASLAWSLYEQNLAFIPRPAYARVVDCMPGNPRLAKAIVRELCLYREVAGRHASHELRWEVIVLQTILRHEAPATERALARALQSAESGLKAKKDSFAAESIKADEVGFEALQRKVQEFLLLCERVPATLLAKQAKLLISEPVFTDKEYQDFLRRWNAQEEAEQVSAFIRQCVDIAFKRPGDVARELLEKVLADYGDASRKMVDQHSEGLRRSFTDAAHKQLSLLETSWRMSDPAIQESCQSLDAFTRLWGNTLLSRTSFMSASAPLDFVQREEQLLERALEGCRNKIELFEWMQEMLYRHSLEKRTSQRQLQFIDKLARSLDSEVIDSTLQAFIQARGVARAQVQSGNQHGSLYWRLTSEDSPLYTPAGCRRLCQLFEDVPSAVTARADFTENVVDYLVMLASRIMPTQKMEAYTAQQVRQMQDIAATAWRTLLLTAQDYKDPGRLMDNHKYLSSYLDSALIPVPEWLSQWHERTRMSRVEN</sequence>
<dbReference type="AlphaFoldDB" id="A0A423DQP2"/>
<dbReference type="Pfam" id="PF07693">
    <property type="entry name" value="KAP_NTPase"/>
    <property type="match status" value="1"/>
</dbReference>
<comment type="caution">
    <text evidence="2">The sequence shown here is derived from an EMBL/GenBank/DDBJ whole genome shotgun (WGS) entry which is preliminary data.</text>
</comment>
<feature type="domain" description="KAP NTPase" evidence="1">
    <location>
        <begin position="2"/>
        <end position="190"/>
    </location>
</feature>
<organism evidence="2 3">
    <name type="scientific">Pseudomonas vranovensis</name>
    <dbReference type="NCBI Taxonomy" id="321661"/>
    <lineage>
        <taxon>Bacteria</taxon>
        <taxon>Pseudomonadati</taxon>
        <taxon>Pseudomonadota</taxon>
        <taxon>Gammaproteobacteria</taxon>
        <taxon>Pseudomonadales</taxon>
        <taxon>Pseudomonadaceae</taxon>
        <taxon>Pseudomonas</taxon>
    </lineage>
</organism>
<dbReference type="InterPro" id="IPR011646">
    <property type="entry name" value="KAP_P-loop"/>
</dbReference>
<keyword evidence="3" id="KW-1185">Reference proteome</keyword>
<evidence type="ECO:0000313" key="3">
    <source>
        <dbReference type="Proteomes" id="UP000285286"/>
    </source>
</evidence>
<evidence type="ECO:0000313" key="2">
    <source>
        <dbReference type="EMBL" id="ROL73888.1"/>
    </source>
</evidence>